<evidence type="ECO:0000256" key="2">
    <source>
        <dbReference type="ARBA" id="ARBA00023242"/>
    </source>
</evidence>
<dbReference type="EMBL" id="LAFY01004403">
    <property type="protein sequence ID" value="KJX93022.1"/>
    <property type="molecule type" value="Genomic_DNA"/>
</dbReference>
<dbReference type="Pfam" id="PF11951">
    <property type="entry name" value="Fungal_trans_2"/>
    <property type="match status" value="1"/>
</dbReference>
<dbReference type="Pfam" id="PF00106">
    <property type="entry name" value="adh_short"/>
    <property type="match status" value="1"/>
</dbReference>
<dbReference type="Gene3D" id="3.40.50.720">
    <property type="entry name" value="NAD(P)-binding Rossmann-like Domain"/>
    <property type="match status" value="1"/>
</dbReference>
<feature type="region of interest" description="Disordered" evidence="3">
    <location>
        <begin position="419"/>
        <end position="468"/>
    </location>
</feature>
<dbReference type="AlphaFoldDB" id="A0A0F4G7Q3"/>
<dbReference type="PANTHER" id="PTHR37534">
    <property type="entry name" value="TRANSCRIPTIONAL ACTIVATOR PROTEIN UGA3"/>
    <property type="match status" value="1"/>
</dbReference>
<dbReference type="GO" id="GO:0000976">
    <property type="term" value="F:transcription cis-regulatory region binding"/>
    <property type="evidence" value="ECO:0007669"/>
    <property type="project" value="TreeGrafter"/>
</dbReference>
<name>A0A0F4G7Q3_9PEZI</name>
<gene>
    <name evidence="5" type="ORF">TI39_contig4444g00004</name>
</gene>
<dbReference type="PRINTS" id="PR00081">
    <property type="entry name" value="GDHRDH"/>
</dbReference>
<evidence type="ECO:0000256" key="1">
    <source>
        <dbReference type="ARBA" id="ARBA00004123"/>
    </source>
</evidence>
<dbReference type="InterPro" id="IPR002347">
    <property type="entry name" value="SDR_fam"/>
</dbReference>
<comment type="subcellular location">
    <subcellularLocation>
        <location evidence="1">Nucleus</location>
    </subcellularLocation>
</comment>
<dbReference type="Pfam" id="PF00172">
    <property type="entry name" value="Zn_clus"/>
    <property type="match status" value="1"/>
</dbReference>
<dbReference type="GO" id="GO:0005634">
    <property type="term" value="C:nucleus"/>
    <property type="evidence" value="ECO:0007669"/>
    <property type="project" value="UniProtKB-SubCell"/>
</dbReference>
<dbReference type="GO" id="GO:0008270">
    <property type="term" value="F:zinc ion binding"/>
    <property type="evidence" value="ECO:0007669"/>
    <property type="project" value="InterPro"/>
</dbReference>
<dbReference type="Proteomes" id="UP000033647">
    <property type="component" value="Unassembled WGS sequence"/>
</dbReference>
<keyword evidence="2" id="KW-0539">Nucleus</keyword>
<dbReference type="SMART" id="SM00066">
    <property type="entry name" value="GAL4"/>
    <property type="match status" value="1"/>
</dbReference>
<comment type="caution">
    <text evidence="5">The sequence shown here is derived from an EMBL/GenBank/DDBJ whole genome shotgun (WGS) entry which is preliminary data.</text>
</comment>
<evidence type="ECO:0000313" key="5">
    <source>
        <dbReference type="EMBL" id="KJX93022.1"/>
    </source>
</evidence>
<dbReference type="CDD" id="cd00067">
    <property type="entry name" value="GAL4"/>
    <property type="match status" value="1"/>
</dbReference>
<evidence type="ECO:0000313" key="6">
    <source>
        <dbReference type="Proteomes" id="UP000033647"/>
    </source>
</evidence>
<proteinExistence type="predicted"/>
<dbReference type="GO" id="GO:0000981">
    <property type="term" value="F:DNA-binding transcription factor activity, RNA polymerase II-specific"/>
    <property type="evidence" value="ECO:0007669"/>
    <property type="project" value="InterPro"/>
</dbReference>
<dbReference type="Gene3D" id="4.10.240.10">
    <property type="entry name" value="Zn(2)-C6 fungal-type DNA-binding domain"/>
    <property type="match status" value="1"/>
</dbReference>
<keyword evidence="6" id="KW-1185">Reference proteome</keyword>
<dbReference type="SUPFAM" id="SSF51735">
    <property type="entry name" value="NAD(P)-binding Rossmann-fold domains"/>
    <property type="match status" value="1"/>
</dbReference>
<reference evidence="5 6" key="1">
    <citation type="submission" date="2015-03" db="EMBL/GenBank/DDBJ databases">
        <title>RNA-seq based gene annotation and comparative genomics of four Zymoseptoria species reveal species-specific pathogenicity related genes and transposable element activity.</title>
        <authorList>
            <person name="Grandaubert J."/>
            <person name="Bhattacharyya A."/>
            <person name="Stukenbrock E.H."/>
        </authorList>
    </citation>
    <scope>NUCLEOTIDE SEQUENCE [LARGE SCALE GENOMIC DNA]</scope>
    <source>
        <strain evidence="5 6">Zb18110</strain>
    </source>
</reference>
<protein>
    <recommendedName>
        <fullName evidence="4">Zn(2)-C6 fungal-type domain-containing protein</fullName>
    </recommendedName>
</protein>
<evidence type="ECO:0000256" key="3">
    <source>
        <dbReference type="SAM" id="MobiDB-lite"/>
    </source>
</evidence>
<dbReference type="PROSITE" id="PS50048">
    <property type="entry name" value="ZN2_CY6_FUNGAL_2"/>
    <property type="match status" value="1"/>
</dbReference>
<dbReference type="GO" id="GO:0045944">
    <property type="term" value="P:positive regulation of transcription by RNA polymerase II"/>
    <property type="evidence" value="ECO:0007669"/>
    <property type="project" value="TreeGrafter"/>
</dbReference>
<dbReference type="InterPro" id="IPR001138">
    <property type="entry name" value="Zn2Cys6_DnaBD"/>
</dbReference>
<dbReference type="InterPro" id="IPR036864">
    <property type="entry name" value="Zn2-C6_fun-type_DNA-bd_sf"/>
</dbReference>
<dbReference type="SUPFAM" id="SSF57701">
    <property type="entry name" value="Zn2/Cys6 DNA-binding domain"/>
    <property type="match status" value="1"/>
</dbReference>
<dbReference type="OrthoDB" id="5418899at2759"/>
<dbReference type="CDD" id="cd12148">
    <property type="entry name" value="fungal_TF_MHR"/>
    <property type="match status" value="1"/>
</dbReference>
<organism evidence="5 6">
    <name type="scientific">Zymoseptoria brevis</name>
    <dbReference type="NCBI Taxonomy" id="1047168"/>
    <lineage>
        <taxon>Eukaryota</taxon>
        <taxon>Fungi</taxon>
        <taxon>Dikarya</taxon>
        <taxon>Ascomycota</taxon>
        <taxon>Pezizomycotina</taxon>
        <taxon>Dothideomycetes</taxon>
        <taxon>Dothideomycetidae</taxon>
        <taxon>Mycosphaerellales</taxon>
        <taxon>Mycosphaerellaceae</taxon>
        <taxon>Zymoseptoria</taxon>
    </lineage>
</organism>
<dbReference type="PANTHER" id="PTHR37534:SF9">
    <property type="entry name" value="ZN(II)2CYS6 TRANSCRIPTION FACTOR (EUROFUNG)"/>
    <property type="match status" value="1"/>
</dbReference>
<dbReference type="InterPro" id="IPR021858">
    <property type="entry name" value="Fun_TF"/>
</dbReference>
<evidence type="ECO:0000259" key="4">
    <source>
        <dbReference type="PROSITE" id="PS50048"/>
    </source>
</evidence>
<accession>A0A0F4G7Q3</accession>
<feature type="domain" description="Zn(2)-C6 fungal-type" evidence="4">
    <location>
        <begin position="240"/>
        <end position="270"/>
    </location>
</feature>
<sequence>MPKTILISGAANGLGAAFVRRYEHDDTDIIAIDRENTKGQHGQNVQILTVDVSSQDSINRLAKYIDGRSIDVVIHSAGIRGLVAGMEQKRPDNVAACETLEVMDHATMMRTFEINAAGTFMLLRALLPNLRKVRGKVVVMASRMGSVGNNQRPNKDAGSAYAYRASKAALNTIVRSFAADVPEVTFILVHPGRVDTKLVLCTEAGAISAEESVNGLVPLIDRWGSGDSGKYFDRFGEPIECLTCRQRKLKCGEERPTCANCIKANRTCVLSSGITFRHQQNPSMNGGGGSLSSFYGYKETFTREAQWVPVPKDLTFVHTSNPYEDELEDGEDASSLTVGTNQAKINHAPRTESDIRMLVPTSFPAYAADGLAALSAIATQENQYSYAPPPVPVGHSRTIATAAQNQSTPSQNLDFILNPTSHLSPTATPIDPRLNSPTPPASTPSQQSHVRTHSSFRSVGDPTSLRLKGHDRRPAIEEPELAFLLRDYAERPGYWMDLFDLDLFFAAKVPVLAVTCPLLLYSCASLSAKSLARVEGRKPVMGGQSGKSRQSKMESWPGGTVDWVRKGREYYDIAVSLLRQSLEGASRPPTSSLPEDASPRTLLTPVQGAELPTTDSDELVAATAILCVYEFLDASGPEWSRHLDGAKSLFDIAKDRMDALTLPPSPVSIGQQLSHHLTGQSGPDFNSHRKRLSQGRRGVFWNFARQDMLAAFINHTSTRLDTAEIPMWHRFGLNLTAAGFVCPSNPRHPDYLAEQAMADDMVSNALIWLVMKLVNYIAAGDNVHESVASPHGLGIRQKELLDYWETLHEQIRVWHEGLPDGFHPAAIHHSDSECENERWFSRPMCASTMQWYHFAIIQLLHNKPHLTTATPAPASPLALGSSLASRHASYAAILQHSRQHAKEIVAISMGRSDEGTRIHSVQPLWTAGLVLGNDDVSGEDGEVSAETVKWRRAIVGLLRGIERDMGWAAEYRVKNLLELWSKPPDWPLERQEDG</sequence>
<dbReference type="InterPro" id="IPR036291">
    <property type="entry name" value="NAD(P)-bd_dom_sf"/>
</dbReference>